<evidence type="ECO:0000313" key="4">
    <source>
        <dbReference type="EMBL" id="MPN35472.1"/>
    </source>
</evidence>
<dbReference type="AlphaFoldDB" id="A0A645HAT5"/>
<dbReference type="SUPFAM" id="SSF56935">
    <property type="entry name" value="Porins"/>
    <property type="match status" value="1"/>
</dbReference>
<dbReference type="Gene3D" id="2.40.170.20">
    <property type="entry name" value="TonB-dependent receptor, beta-barrel domain"/>
    <property type="match status" value="1"/>
</dbReference>
<name>A0A645HAT5_9ZZZZ</name>
<comment type="caution">
    <text evidence="4">The sequence shown here is derived from an EMBL/GenBank/DDBJ whole genome shotgun (WGS) entry which is preliminary data.</text>
</comment>
<protein>
    <recommendedName>
        <fullName evidence="5">TonB-dependent receptor-like beta-barrel domain-containing protein</fullName>
    </recommendedName>
</protein>
<dbReference type="InterPro" id="IPR036942">
    <property type="entry name" value="Beta-barrel_TonB_sf"/>
</dbReference>
<proteinExistence type="predicted"/>
<evidence type="ECO:0000256" key="3">
    <source>
        <dbReference type="ARBA" id="ARBA00023237"/>
    </source>
</evidence>
<dbReference type="Pfam" id="PF13557">
    <property type="entry name" value="Phenol_MetA_deg"/>
    <property type="match status" value="1"/>
</dbReference>
<dbReference type="EMBL" id="VSSQ01089080">
    <property type="protein sequence ID" value="MPN35472.1"/>
    <property type="molecule type" value="Genomic_DNA"/>
</dbReference>
<organism evidence="4">
    <name type="scientific">bioreactor metagenome</name>
    <dbReference type="NCBI Taxonomy" id="1076179"/>
    <lineage>
        <taxon>unclassified sequences</taxon>
        <taxon>metagenomes</taxon>
        <taxon>ecological metagenomes</taxon>
    </lineage>
</organism>
<keyword evidence="2" id="KW-0472">Membrane</keyword>
<gene>
    <name evidence="4" type="ORF">SDC9_182970</name>
</gene>
<evidence type="ECO:0000256" key="1">
    <source>
        <dbReference type="ARBA" id="ARBA00004442"/>
    </source>
</evidence>
<evidence type="ECO:0000256" key="2">
    <source>
        <dbReference type="ARBA" id="ARBA00023136"/>
    </source>
</evidence>
<reference evidence="4" key="1">
    <citation type="submission" date="2019-08" db="EMBL/GenBank/DDBJ databases">
        <authorList>
            <person name="Kucharzyk K."/>
            <person name="Murdoch R.W."/>
            <person name="Higgins S."/>
            <person name="Loffler F."/>
        </authorList>
    </citation>
    <scope>NUCLEOTIDE SEQUENCE</scope>
</reference>
<comment type="subcellular location">
    <subcellularLocation>
        <location evidence="1">Cell outer membrane</location>
    </subcellularLocation>
</comment>
<sequence>MLNGNASKGLDLINGMVSLRLSYLTYSGSIFQNKIKTPYSSSIWSLTPKINSRIARWCNFSYEFNYESNFLNVKDTETQSSSKSLSQVLSCNFAPTKKYNIELTGEHYYNETSSNAAKNIFLADAEFTYSFVSGWELNFSVKNIFNQNKYRYTEYDGLTSKSKEYKIRPRNFLVSAFFRF</sequence>
<dbReference type="InterPro" id="IPR025737">
    <property type="entry name" value="FApF"/>
</dbReference>
<keyword evidence="3" id="KW-0998">Cell outer membrane</keyword>
<accession>A0A645HAT5</accession>
<evidence type="ECO:0008006" key="5">
    <source>
        <dbReference type="Google" id="ProtNLM"/>
    </source>
</evidence>
<dbReference type="GO" id="GO:0009279">
    <property type="term" value="C:cell outer membrane"/>
    <property type="evidence" value="ECO:0007669"/>
    <property type="project" value="UniProtKB-SubCell"/>
</dbReference>